<dbReference type="InterPro" id="IPR008964">
    <property type="entry name" value="Invasin/intimin_cell_adhesion"/>
</dbReference>
<evidence type="ECO:0008006" key="3">
    <source>
        <dbReference type="Google" id="ProtNLM"/>
    </source>
</evidence>
<dbReference type="RefSeq" id="WP_006685304.1">
    <property type="nucleotide sequence ID" value="NZ_GG730299.1"/>
</dbReference>
<gene>
    <name evidence="1" type="ORF">CIT292_07938</name>
</gene>
<dbReference type="SUPFAM" id="SSF49373">
    <property type="entry name" value="Invasin/intimin cell-adhesion fragments"/>
    <property type="match status" value="1"/>
</dbReference>
<dbReference type="Gene3D" id="2.60.40.10">
    <property type="entry name" value="Immunoglobulins"/>
    <property type="match status" value="2"/>
</dbReference>
<reference evidence="1 2" key="1">
    <citation type="submission" date="2010-02" db="EMBL/GenBank/DDBJ databases">
        <authorList>
            <person name="Weinstock G."/>
            <person name="Sodergren E."/>
            <person name="Clifton S."/>
            <person name="Fulton L."/>
            <person name="Fulton B."/>
            <person name="Courtney L."/>
            <person name="Fronick C."/>
            <person name="Harrison M."/>
            <person name="Strong C."/>
            <person name="Farmer C."/>
            <person name="Delahaunty K."/>
            <person name="Markovic C."/>
            <person name="Hall O."/>
            <person name="Minx P."/>
            <person name="Tomlinson C."/>
            <person name="Mitreva M."/>
            <person name="Nelson J."/>
            <person name="Hou S."/>
            <person name="Wollam A."/>
            <person name="Pepin K.H."/>
            <person name="Johnson M."/>
            <person name="Bhonagiri V."/>
            <person name="Zhang X."/>
            <person name="Suruliraj S."/>
            <person name="Warren W."/>
            <person name="Chinwalla A."/>
            <person name="Mardis E.R."/>
            <person name="Wilson R.K."/>
        </authorList>
    </citation>
    <scope>NUCLEOTIDE SEQUENCE [LARGE SCALE GENOMIC DNA]</scope>
    <source>
        <strain evidence="1 2">ATCC 29220</strain>
    </source>
</reference>
<evidence type="ECO:0000313" key="1">
    <source>
        <dbReference type="EMBL" id="EFE08615.1"/>
    </source>
</evidence>
<protein>
    <recommendedName>
        <fullName evidence="3">Big-1 domain-containing protein</fullName>
    </recommendedName>
</protein>
<accession>D4BBZ7</accession>
<name>D4BBZ7_9ENTR</name>
<organism evidence="1 2">
    <name type="scientific">Citrobacter youngae ATCC 29220</name>
    <dbReference type="NCBI Taxonomy" id="500640"/>
    <lineage>
        <taxon>Bacteria</taxon>
        <taxon>Pseudomonadati</taxon>
        <taxon>Pseudomonadota</taxon>
        <taxon>Gammaproteobacteria</taxon>
        <taxon>Enterobacterales</taxon>
        <taxon>Enterobacteriaceae</taxon>
        <taxon>Citrobacter</taxon>
        <taxon>Citrobacter freundii complex</taxon>
    </lineage>
</organism>
<evidence type="ECO:0000313" key="2">
    <source>
        <dbReference type="Proteomes" id="UP000003880"/>
    </source>
</evidence>
<sequence>MILADSDHIVAVHADPQVAVIPVSKVVTLTAAVADASGAPVSGVTVYWANTLPPVTLVTSETDSSGVATLEITLSSLPEGLGVYRYIAYLDSDISTSMQVDVRIADNTVSLPLVTDGGDLDLDKYDIANGVTVSIQAYAQASRGDQVSFYWDEIHSVSKFIDDPATFFPWNINVNEDLPPEALVDGTYTLYYQYTDSQGNIAVSLPRMETVSGGEPAATLPAADFPEADANNGYINARQALDGTPARLYWPGIAVNDTVTMTWMVYDQNGVQVAKDIALTGTVDAEDLKNNYLEILIPAADIPQGIQLGTAEAWYSMTPANGDTVKTSAVATIGIDTQA</sequence>
<dbReference type="EMBL" id="ABWL02000007">
    <property type="protein sequence ID" value="EFE08615.1"/>
    <property type="molecule type" value="Genomic_DNA"/>
</dbReference>
<dbReference type="Proteomes" id="UP000003880">
    <property type="component" value="Unassembled WGS sequence"/>
</dbReference>
<dbReference type="eggNOG" id="COG5492">
    <property type="taxonomic scope" value="Bacteria"/>
</dbReference>
<dbReference type="HOGENOM" id="CLU_818106_0_0_6"/>
<comment type="caution">
    <text evidence="1">The sequence shown here is derived from an EMBL/GenBank/DDBJ whole genome shotgun (WGS) entry which is preliminary data.</text>
</comment>
<proteinExistence type="predicted"/>
<dbReference type="AlphaFoldDB" id="D4BBZ7"/>
<dbReference type="InterPro" id="IPR013783">
    <property type="entry name" value="Ig-like_fold"/>
</dbReference>